<feature type="chain" id="PRO_5007524725" evidence="1">
    <location>
        <begin position="22"/>
        <end position="132"/>
    </location>
</feature>
<reference evidence="3" key="1">
    <citation type="journal article" date="2017" name="Genome Announc.">
        <title>Draft Genome Sequence of Terrimicrobium sacchariphilum NM-5T, a Facultative Anaerobic Soil Bacterium of the Class Spartobacteria.</title>
        <authorList>
            <person name="Qiu Y.L."/>
            <person name="Tourlousse D.M."/>
            <person name="Matsuura N."/>
            <person name="Ohashi A."/>
            <person name="Sekiguchi Y."/>
        </authorList>
    </citation>
    <scope>NUCLEOTIDE SEQUENCE [LARGE SCALE GENOMIC DNA]</scope>
    <source>
        <strain evidence="3">NM-5</strain>
    </source>
</reference>
<sequence length="132" mass="14175">MRFLRILPVLTLFFILPCALAESDLSGTYSGEHAVNKDTLLCEVTITAEGKGYAISGSYALESGRGATPSFDGSGKVNEQGTLVATFTDSFENTGTAMITPTDEGVTISIRVTDVKDPRCIPLYKECTLKKQ</sequence>
<dbReference type="EMBL" id="BDCO01000002">
    <property type="protein sequence ID" value="GAT34784.1"/>
    <property type="molecule type" value="Genomic_DNA"/>
</dbReference>
<name>A0A146GDH7_TERSA</name>
<dbReference type="STRING" id="690879.TSACC_23218"/>
<dbReference type="RefSeq" id="WP_075080386.1">
    <property type="nucleotide sequence ID" value="NZ_BDCO01000002.1"/>
</dbReference>
<evidence type="ECO:0000256" key="1">
    <source>
        <dbReference type="SAM" id="SignalP"/>
    </source>
</evidence>
<dbReference type="AlphaFoldDB" id="A0A146GDH7"/>
<keyword evidence="1" id="KW-0732">Signal</keyword>
<evidence type="ECO:0000313" key="3">
    <source>
        <dbReference type="Proteomes" id="UP000076023"/>
    </source>
</evidence>
<dbReference type="OrthoDB" id="193793at2"/>
<organism evidence="2 3">
    <name type="scientific">Terrimicrobium sacchariphilum</name>
    <dbReference type="NCBI Taxonomy" id="690879"/>
    <lineage>
        <taxon>Bacteria</taxon>
        <taxon>Pseudomonadati</taxon>
        <taxon>Verrucomicrobiota</taxon>
        <taxon>Terrimicrobiia</taxon>
        <taxon>Terrimicrobiales</taxon>
        <taxon>Terrimicrobiaceae</taxon>
        <taxon>Terrimicrobium</taxon>
    </lineage>
</organism>
<proteinExistence type="predicted"/>
<dbReference type="InParanoid" id="A0A146GDH7"/>
<accession>A0A146GDH7</accession>
<dbReference type="Proteomes" id="UP000076023">
    <property type="component" value="Unassembled WGS sequence"/>
</dbReference>
<comment type="caution">
    <text evidence="2">The sequence shown here is derived from an EMBL/GenBank/DDBJ whole genome shotgun (WGS) entry which is preliminary data.</text>
</comment>
<feature type="signal peptide" evidence="1">
    <location>
        <begin position="1"/>
        <end position="21"/>
    </location>
</feature>
<gene>
    <name evidence="2" type="ORF">TSACC_23218</name>
</gene>
<evidence type="ECO:0000313" key="2">
    <source>
        <dbReference type="EMBL" id="GAT34784.1"/>
    </source>
</evidence>
<protein>
    <submittedName>
        <fullName evidence="2">Uncharacterized protein</fullName>
    </submittedName>
</protein>
<keyword evidence="3" id="KW-1185">Reference proteome</keyword>